<dbReference type="SMART" id="SM00342">
    <property type="entry name" value="HTH_ARAC"/>
    <property type="match status" value="2"/>
</dbReference>
<dbReference type="PANTHER" id="PTHR47504">
    <property type="entry name" value="RIGHT ORIGIN-BINDING PROTEIN"/>
    <property type="match status" value="1"/>
</dbReference>
<gene>
    <name evidence="5" type="primary">soxS</name>
    <name evidence="5" type="ORF">ERS852450_02735</name>
</gene>
<dbReference type="Pfam" id="PF14526">
    <property type="entry name" value="Cass2"/>
    <property type="match status" value="1"/>
</dbReference>
<sequence>MNTVNETKTFSSLPEEESALWERMRDTLLCLQTDNSISVKDLASRLAYSTQEFLYLADIFFDNSLDTIREQVQGLNIEEDYTNQVLPFERIPDSSMIEYKVVRRMAQTVEADMLPLEGDIFQNGMEYIEKDVKEKWKERERAGEYMQFWWHDDSYHFFYMIGQEVPKDAGRESEKKRIDFGASDYAVFTLKEQYWDKQAPDMIKMLIKYALCDWIKQSEMHYDNRKMYFISFENGLYSVYLPLEKRMHSDYVMKNKKEEKKIYGVDEWISYIDEHITENLTAKGLAKLFHYSEKHLKNIFQLYYETRITDYIKQRKLYFAAEELKEGKNPEKVCAKYQFASYSVFSNAFRKEYGVVPAKYYRMEFQNIAWINYIDEHITEDITPEMMAEHFNYSRDYFRKAFQDDFGMGLSAYISQRKIQKAARELRQGVKVASLAKKYGFKSRNGFDKAFRKAFCTSPSKYAKANTEVVDLNQFYSEYKDKMKVSFMDIDDIKMIGWTIIPNRGREVDIPAQVAFWLDEDSPYFKKMNSVAGSANGNDKIAMWYHDPECINIQYILGPVVNNFTNVPDDAVKIEIAAGRFAVFETDRESDVDNLADTIRMFSRCVFYGWIKEHRDMVSLQNFTFERYINKKVYIYVPISVK</sequence>
<evidence type="ECO:0000313" key="6">
    <source>
        <dbReference type="Proteomes" id="UP000095679"/>
    </source>
</evidence>
<dbReference type="SUPFAM" id="SSF46689">
    <property type="entry name" value="Homeodomain-like"/>
    <property type="match status" value="2"/>
</dbReference>
<evidence type="ECO:0000256" key="3">
    <source>
        <dbReference type="ARBA" id="ARBA00023163"/>
    </source>
</evidence>
<evidence type="ECO:0000259" key="4">
    <source>
        <dbReference type="PROSITE" id="PS01124"/>
    </source>
</evidence>
<dbReference type="InterPro" id="IPR011256">
    <property type="entry name" value="Reg_factor_effector_dom_sf"/>
</dbReference>
<organism evidence="5 6">
    <name type="scientific">Anaerobutyricum hallii</name>
    <dbReference type="NCBI Taxonomy" id="39488"/>
    <lineage>
        <taxon>Bacteria</taxon>
        <taxon>Bacillati</taxon>
        <taxon>Bacillota</taxon>
        <taxon>Clostridia</taxon>
        <taxon>Lachnospirales</taxon>
        <taxon>Lachnospiraceae</taxon>
        <taxon>Anaerobutyricum</taxon>
    </lineage>
</organism>
<keyword evidence="1" id="KW-0805">Transcription regulation</keyword>
<dbReference type="GO" id="GO:0043565">
    <property type="term" value="F:sequence-specific DNA binding"/>
    <property type="evidence" value="ECO:0007669"/>
    <property type="project" value="InterPro"/>
</dbReference>
<dbReference type="AlphaFoldDB" id="A0A174J5Z9"/>
<dbReference type="EMBL" id="CYZL01000032">
    <property type="protein sequence ID" value="CUO95063.1"/>
    <property type="molecule type" value="Genomic_DNA"/>
</dbReference>
<dbReference type="PANTHER" id="PTHR47504:SF5">
    <property type="entry name" value="RIGHT ORIGIN-BINDING PROTEIN"/>
    <property type="match status" value="1"/>
</dbReference>
<dbReference type="RefSeq" id="WP_055299674.1">
    <property type="nucleotide sequence ID" value="NZ_BLYK01000044.1"/>
</dbReference>
<dbReference type="PROSITE" id="PS01124">
    <property type="entry name" value="HTH_ARAC_FAMILY_2"/>
    <property type="match status" value="2"/>
</dbReference>
<dbReference type="InterPro" id="IPR050959">
    <property type="entry name" value="MarA-like"/>
</dbReference>
<keyword evidence="3" id="KW-0804">Transcription</keyword>
<evidence type="ECO:0000313" key="5">
    <source>
        <dbReference type="EMBL" id="CUO95063.1"/>
    </source>
</evidence>
<name>A0A174J5Z9_9FIRM</name>
<accession>A0A174J5Z9</accession>
<dbReference type="GO" id="GO:0003700">
    <property type="term" value="F:DNA-binding transcription factor activity"/>
    <property type="evidence" value="ECO:0007669"/>
    <property type="project" value="InterPro"/>
</dbReference>
<evidence type="ECO:0000256" key="1">
    <source>
        <dbReference type="ARBA" id="ARBA00023015"/>
    </source>
</evidence>
<evidence type="ECO:0000256" key="2">
    <source>
        <dbReference type="ARBA" id="ARBA00023125"/>
    </source>
</evidence>
<dbReference type="InterPro" id="IPR018060">
    <property type="entry name" value="HTH_AraC"/>
</dbReference>
<dbReference type="Proteomes" id="UP000095679">
    <property type="component" value="Unassembled WGS sequence"/>
</dbReference>
<proteinExistence type="predicted"/>
<dbReference type="InterPro" id="IPR009057">
    <property type="entry name" value="Homeodomain-like_sf"/>
</dbReference>
<dbReference type="Gene3D" id="1.10.10.60">
    <property type="entry name" value="Homeodomain-like"/>
    <property type="match status" value="4"/>
</dbReference>
<dbReference type="Pfam" id="PF12833">
    <property type="entry name" value="HTH_18"/>
    <property type="match status" value="2"/>
</dbReference>
<reference evidence="5 6" key="1">
    <citation type="submission" date="2015-09" db="EMBL/GenBank/DDBJ databases">
        <authorList>
            <consortium name="Pathogen Informatics"/>
        </authorList>
    </citation>
    <scope>NUCLEOTIDE SEQUENCE [LARGE SCALE GENOMIC DNA]</scope>
    <source>
        <strain evidence="5 6">2789STDY5834835</strain>
    </source>
</reference>
<dbReference type="InterPro" id="IPR029441">
    <property type="entry name" value="Cass2"/>
</dbReference>
<feature type="domain" description="HTH araC/xylS-type" evidence="4">
    <location>
        <begin position="368"/>
        <end position="465"/>
    </location>
</feature>
<dbReference type="Gene3D" id="3.20.80.10">
    <property type="entry name" value="Regulatory factor, effector binding domain"/>
    <property type="match status" value="2"/>
</dbReference>
<protein>
    <submittedName>
        <fullName evidence="5">Regulatory protein soxS</fullName>
    </submittedName>
</protein>
<feature type="domain" description="HTH araC/xylS-type" evidence="4">
    <location>
        <begin position="266"/>
        <end position="363"/>
    </location>
</feature>
<keyword evidence="2" id="KW-0238">DNA-binding</keyword>